<dbReference type="Gene3D" id="2.60.120.10">
    <property type="entry name" value="Jelly Rolls"/>
    <property type="match status" value="1"/>
</dbReference>
<comment type="catalytic activity">
    <reaction evidence="1 7">
        <text>dTDP-4-dehydro-6-deoxy-alpha-D-glucose = dTDP-4-dehydro-beta-L-rhamnose</text>
        <dbReference type="Rhea" id="RHEA:16969"/>
        <dbReference type="ChEBI" id="CHEBI:57649"/>
        <dbReference type="ChEBI" id="CHEBI:62830"/>
        <dbReference type="EC" id="5.1.3.13"/>
    </reaction>
</comment>
<dbReference type="Proteomes" id="UP000555393">
    <property type="component" value="Unassembled WGS sequence"/>
</dbReference>
<comment type="subunit">
    <text evidence="7">Homodimer.</text>
</comment>
<dbReference type="PANTHER" id="PTHR21047:SF2">
    <property type="entry name" value="THYMIDINE DIPHOSPHO-4-KETO-RHAMNOSE 3,5-EPIMERASE"/>
    <property type="match status" value="1"/>
</dbReference>
<dbReference type="Pfam" id="PF00908">
    <property type="entry name" value="dTDP_sugar_isom"/>
    <property type="match status" value="1"/>
</dbReference>
<evidence type="ECO:0000256" key="5">
    <source>
        <dbReference type="PIRSR" id="PIRSR600888-1"/>
    </source>
</evidence>
<dbReference type="GO" id="GO:0008830">
    <property type="term" value="F:dTDP-4-dehydrorhamnose 3,5-epimerase activity"/>
    <property type="evidence" value="ECO:0007669"/>
    <property type="project" value="UniProtKB-UniRule"/>
</dbReference>
<organism evidence="8 9">
    <name type="scientific">Paenochrobactrum gallinarii</name>
    <dbReference type="NCBI Taxonomy" id="643673"/>
    <lineage>
        <taxon>Bacteria</taxon>
        <taxon>Pseudomonadati</taxon>
        <taxon>Pseudomonadota</taxon>
        <taxon>Alphaproteobacteria</taxon>
        <taxon>Hyphomicrobiales</taxon>
        <taxon>Brucellaceae</taxon>
        <taxon>Paenochrobactrum</taxon>
    </lineage>
</organism>
<feature type="site" description="Participates in a stacking interaction with the thymidine ring of dTDP-4-oxo-6-deoxyglucose" evidence="6">
    <location>
        <position position="140"/>
    </location>
</feature>
<evidence type="ECO:0000256" key="4">
    <source>
        <dbReference type="ARBA" id="ARBA00019595"/>
    </source>
</evidence>
<dbReference type="UniPathway" id="UPA00124"/>
<evidence type="ECO:0000313" key="9">
    <source>
        <dbReference type="Proteomes" id="UP000555393"/>
    </source>
</evidence>
<gene>
    <name evidence="8" type="ORF">FHS77_003052</name>
</gene>
<dbReference type="EC" id="5.1.3.13" evidence="3 7"/>
<comment type="function">
    <text evidence="2 7">Catalyzes the epimerization of the C3' and C5'positions of dTDP-6-deoxy-D-xylo-4-hexulose, forming dTDP-6-deoxy-L-lyxo-4-hexulose.</text>
</comment>
<dbReference type="SUPFAM" id="SSF51182">
    <property type="entry name" value="RmlC-like cupins"/>
    <property type="match status" value="1"/>
</dbReference>
<evidence type="ECO:0000256" key="2">
    <source>
        <dbReference type="ARBA" id="ARBA00001997"/>
    </source>
</evidence>
<dbReference type="AlphaFoldDB" id="A0A841M148"/>
<keyword evidence="7 8" id="KW-0413">Isomerase</keyword>
<dbReference type="GO" id="GO:0019305">
    <property type="term" value="P:dTDP-rhamnose biosynthetic process"/>
    <property type="evidence" value="ECO:0007669"/>
    <property type="project" value="UniProtKB-UniRule"/>
</dbReference>
<evidence type="ECO:0000313" key="8">
    <source>
        <dbReference type="EMBL" id="MBB6262477.1"/>
    </source>
</evidence>
<dbReference type="InterPro" id="IPR011051">
    <property type="entry name" value="RmlC_Cupin_sf"/>
</dbReference>
<dbReference type="InterPro" id="IPR000888">
    <property type="entry name" value="RmlC-like"/>
</dbReference>
<keyword evidence="9" id="KW-1185">Reference proteome</keyword>
<evidence type="ECO:0000256" key="7">
    <source>
        <dbReference type="RuleBase" id="RU364069"/>
    </source>
</evidence>
<dbReference type="GO" id="GO:0005829">
    <property type="term" value="C:cytosol"/>
    <property type="evidence" value="ECO:0007669"/>
    <property type="project" value="TreeGrafter"/>
</dbReference>
<dbReference type="EMBL" id="JACIIU010000033">
    <property type="protein sequence ID" value="MBB6262477.1"/>
    <property type="molecule type" value="Genomic_DNA"/>
</dbReference>
<comment type="similarity">
    <text evidence="7">Belongs to the dTDP-4-dehydrorhamnose 3,5-epimerase family.</text>
</comment>
<dbReference type="CDD" id="cd00438">
    <property type="entry name" value="cupin_RmlC"/>
    <property type="match status" value="1"/>
</dbReference>
<accession>A0A841M148</accession>
<feature type="active site" description="Proton donor" evidence="5">
    <location>
        <position position="134"/>
    </location>
</feature>
<comment type="caution">
    <text evidence="8">The sequence shown here is derived from an EMBL/GenBank/DDBJ whole genome shotgun (WGS) entry which is preliminary data.</text>
</comment>
<proteinExistence type="inferred from homology"/>
<dbReference type="PANTHER" id="PTHR21047">
    <property type="entry name" value="DTDP-6-DEOXY-D-GLUCOSE-3,5 EPIMERASE"/>
    <property type="match status" value="1"/>
</dbReference>
<sequence length="185" mass="20744">MMLVVNELAISDVVEIIPDRFGDDRGYFSEVYNKGTLEAHNISLDFVQDNQSYSARKGVLRGLHYQLPPFAQDKLVRVLQGSILDVAVDIRRNSSSFGKWVALEVTAAKGNQILVPKGFAHGFVTLEEHTVVAYKVSGYYSAECDRNIRYDDPELAIDWPNLDDELQLSAKDSAAPYLKDAQVFE</sequence>
<dbReference type="InterPro" id="IPR014710">
    <property type="entry name" value="RmlC-like_jellyroll"/>
</dbReference>
<dbReference type="NCBIfam" id="TIGR01221">
    <property type="entry name" value="rmlC"/>
    <property type="match status" value="1"/>
</dbReference>
<protein>
    <recommendedName>
        <fullName evidence="4 7">dTDP-4-dehydrorhamnose 3,5-epimerase</fullName>
        <ecNumber evidence="3 7">5.1.3.13</ecNumber>
    </recommendedName>
    <alternativeName>
        <fullName evidence="7">Thymidine diphospho-4-keto-rhamnose 3,5-epimerase</fullName>
    </alternativeName>
</protein>
<evidence type="ECO:0000256" key="1">
    <source>
        <dbReference type="ARBA" id="ARBA00001298"/>
    </source>
</evidence>
<dbReference type="GO" id="GO:0000271">
    <property type="term" value="P:polysaccharide biosynthetic process"/>
    <property type="evidence" value="ECO:0007669"/>
    <property type="project" value="TreeGrafter"/>
</dbReference>
<reference evidence="8 9" key="1">
    <citation type="submission" date="2020-08" db="EMBL/GenBank/DDBJ databases">
        <title>Genomic Encyclopedia of Type Strains, Phase IV (KMG-IV): sequencing the most valuable type-strain genomes for metagenomic binning, comparative biology and taxonomic classification.</title>
        <authorList>
            <person name="Goeker M."/>
        </authorList>
    </citation>
    <scope>NUCLEOTIDE SEQUENCE [LARGE SCALE GENOMIC DNA]</scope>
    <source>
        <strain evidence="8 9">DSM 22336</strain>
    </source>
</reference>
<evidence type="ECO:0000256" key="3">
    <source>
        <dbReference type="ARBA" id="ARBA00012098"/>
    </source>
</evidence>
<name>A0A841M148_9HYPH</name>
<evidence type="ECO:0000256" key="6">
    <source>
        <dbReference type="PIRSR" id="PIRSR600888-3"/>
    </source>
</evidence>
<feature type="active site" description="Proton acceptor" evidence="5">
    <location>
        <position position="64"/>
    </location>
</feature>
<comment type="pathway">
    <text evidence="7">Carbohydrate biosynthesis; dTDP-L-rhamnose biosynthesis.</text>
</comment>